<dbReference type="SFLD" id="SFLDF00299">
    <property type="entry name" value="anaerobic_ribonucleoside-triph"/>
    <property type="match status" value="1"/>
</dbReference>
<protein>
    <submittedName>
        <fullName evidence="7">Radical SAM protein</fullName>
    </submittedName>
</protein>
<evidence type="ECO:0000256" key="5">
    <source>
        <dbReference type="ARBA" id="ARBA00023004"/>
    </source>
</evidence>
<dbReference type="GO" id="GO:0046872">
    <property type="term" value="F:metal ion binding"/>
    <property type="evidence" value="ECO:0007669"/>
    <property type="project" value="UniProtKB-KW"/>
</dbReference>
<gene>
    <name evidence="7" type="ORF">B9W14_11130</name>
</gene>
<keyword evidence="5" id="KW-0408">Iron</keyword>
<dbReference type="RefSeq" id="WP_032076404.1">
    <property type="nucleotide sequence ID" value="NZ_CP020953.1"/>
</dbReference>
<dbReference type="OrthoDB" id="9782387at2"/>
<organism evidence="7 8">
    <name type="scientific">Clostridium drakei</name>
    <dbReference type="NCBI Taxonomy" id="332101"/>
    <lineage>
        <taxon>Bacteria</taxon>
        <taxon>Bacillati</taxon>
        <taxon>Bacillota</taxon>
        <taxon>Clostridia</taxon>
        <taxon>Eubacteriales</taxon>
        <taxon>Clostridiaceae</taxon>
        <taxon>Clostridium</taxon>
    </lineage>
</organism>
<dbReference type="Gene3D" id="3.20.20.70">
    <property type="entry name" value="Aldolase class I"/>
    <property type="match status" value="1"/>
</dbReference>
<dbReference type="InterPro" id="IPR034457">
    <property type="entry name" value="Organic_radical-activating"/>
</dbReference>
<comment type="cofactor">
    <cofactor evidence="1">
        <name>[4Fe-4S] cluster</name>
        <dbReference type="ChEBI" id="CHEBI:49883"/>
    </cofactor>
</comment>
<dbReference type="SFLD" id="SFLDG01066">
    <property type="entry name" value="organic_radical-activating_enz"/>
    <property type="match status" value="1"/>
</dbReference>
<dbReference type="AlphaFoldDB" id="A0A2U8DQI0"/>
<sequence>MLVARILYPVEVLGPGKRIGIWMCGCKHGCEGCSNPELWEFDDKYEISVNDIFKIIYSLSMKYRIDGFTITGGDPFEQVDKLSELIERIKAISSDILIYTGYTLEELKGKNKLSITNVLGNIAVLIDGRYIEKRNNNVLLRGSDNQKVHILNSAYKERYEKYLSKGANKIQNFKTIDGIISVGIHKPGFIKQLDDDVKKFGLQKGE</sequence>
<dbReference type="SFLD" id="SFLDS00029">
    <property type="entry name" value="Radical_SAM"/>
    <property type="match status" value="1"/>
</dbReference>
<dbReference type="SFLD" id="SFLDG01063">
    <property type="entry name" value="activating_enzymes__group_1"/>
    <property type="match status" value="1"/>
</dbReference>
<keyword evidence="3" id="KW-0949">S-adenosyl-L-methionine</keyword>
<dbReference type="GO" id="GO:0051539">
    <property type="term" value="F:4 iron, 4 sulfur cluster binding"/>
    <property type="evidence" value="ECO:0007669"/>
    <property type="project" value="UniProtKB-KW"/>
</dbReference>
<dbReference type="InterPro" id="IPR013785">
    <property type="entry name" value="Aldolase_TIM"/>
</dbReference>
<name>A0A2U8DQI0_9CLOT</name>
<dbReference type="CDD" id="cd01335">
    <property type="entry name" value="Radical_SAM"/>
    <property type="match status" value="1"/>
</dbReference>
<proteinExistence type="predicted"/>
<evidence type="ECO:0000313" key="7">
    <source>
        <dbReference type="EMBL" id="AWI05027.1"/>
    </source>
</evidence>
<keyword evidence="4" id="KW-0479">Metal-binding</keyword>
<dbReference type="GO" id="GO:0004748">
    <property type="term" value="F:ribonucleoside-diphosphate reductase activity, thioredoxin disulfide as acceptor"/>
    <property type="evidence" value="ECO:0007669"/>
    <property type="project" value="TreeGrafter"/>
</dbReference>
<evidence type="ECO:0000313" key="8">
    <source>
        <dbReference type="Proteomes" id="UP000244910"/>
    </source>
</evidence>
<dbReference type="EMBL" id="CP020953">
    <property type="protein sequence ID" value="AWI05027.1"/>
    <property type="molecule type" value="Genomic_DNA"/>
</dbReference>
<keyword evidence="8" id="KW-1185">Reference proteome</keyword>
<dbReference type="PANTHER" id="PTHR30352">
    <property type="entry name" value="PYRUVATE FORMATE-LYASE-ACTIVATING ENZYME"/>
    <property type="match status" value="1"/>
</dbReference>
<reference evidence="8" key="1">
    <citation type="submission" date="2017-04" db="EMBL/GenBank/DDBJ databases">
        <authorList>
            <person name="Song Y."/>
            <person name="Cho B.-K."/>
        </authorList>
    </citation>
    <scope>NUCLEOTIDE SEQUENCE [LARGE SCALE GENOMIC DNA]</scope>
    <source>
        <strain evidence="8">SL1</strain>
    </source>
</reference>
<dbReference type="InterPro" id="IPR012837">
    <property type="entry name" value="NrdG"/>
</dbReference>
<keyword evidence="2" id="KW-0004">4Fe-4S</keyword>
<dbReference type="InterPro" id="IPR007197">
    <property type="entry name" value="rSAM"/>
</dbReference>
<dbReference type="SUPFAM" id="SSF102114">
    <property type="entry name" value="Radical SAM enzymes"/>
    <property type="match status" value="1"/>
</dbReference>
<evidence type="ECO:0000256" key="3">
    <source>
        <dbReference type="ARBA" id="ARBA00022691"/>
    </source>
</evidence>
<dbReference type="GO" id="GO:0043365">
    <property type="term" value="F:[formate-C-acetyltransferase]-activating enzyme activity"/>
    <property type="evidence" value="ECO:0007669"/>
    <property type="project" value="InterPro"/>
</dbReference>
<dbReference type="PANTHER" id="PTHR30352:SF2">
    <property type="entry name" value="ANAEROBIC RIBONUCLEOSIDE-TRIPHOSPHATE REDUCTASE-ACTIVATING PROTEIN"/>
    <property type="match status" value="1"/>
</dbReference>
<evidence type="ECO:0000256" key="6">
    <source>
        <dbReference type="ARBA" id="ARBA00023014"/>
    </source>
</evidence>
<keyword evidence="6" id="KW-0411">Iron-sulfur</keyword>
<evidence type="ECO:0000256" key="4">
    <source>
        <dbReference type="ARBA" id="ARBA00022723"/>
    </source>
</evidence>
<dbReference type="Pfam" id="PF13353">
    <property type="entry name" value="Fer4_12"/>
    <property type="match status" value="1"/>
</dbReference>
<evidence type="ECO:0000256" key="2">
    <source>
        <dbReference type="ARBA" id="ARBA00022485"/>
    </source>
</evidence>
<evidence type="ECO:0000256" key="1">
    <source>
        <dbReference type="ARBA" id="ARBA00001966"/>
    </source>
</evidence>
<dbReference type="Proteomes" id="UP000244910">
    <property type="component" value="Chromosome"/>
</dbReference>
<dbReference type="KEGG" id="cdrk:B9W14_11130"/>
<dbReference type="InterPro" id="IPR058240">
    <property type="entry name" value="rSAM_sf"/>
</dbReference>
<accession>A0A2U8DQI0</accession>